<dbReference type="GO" id="GO:0019363">
    <property type="term" value="P:pyridine nucleotide biosynthetic process"/>
    <property type="evidence" value="ECO:0007669"/>
    <property type="project" value="UniProtKB-KW"/>
</dbReference>
<evidence type="ECO:0000259" key="8">
    <source>
        <dbReference type="Pfam" id="PF00857"/>
    </source>
</evidence>
<accession>A0A451AF24</accession>
<dbReference type="InterPro" id="IPR000868">
    <property type="entry name" value="Isochorismatase-like_dom"/>
</dbReference>
<comment type="pathway">
    <text evidence="5">Cofactor biosynthesis; nicotinate biosynthesis; nicotinate from nicotinamide: step 1/1.</text>
</comment>
<dbReference type="EC" id="3.5.1.19" evidence="6"/>
<proteinExistence type="inferred from homology"/>
<evidence type="ECO:0000256" key="5">
    <source>
        <dbReference type="ARBA" id="ARBA00037900"/>
    </source>
</evidence>
<organism evidence="9">
    <name type="scientific">Candidatus Kentrum sp. TUN</name>
    <dbReference type="NCBI Taxonomy" id="2126343"/>
    <lineage>
        <taxon>Bacteria</taxon>
        <taxon>Pseudomonadati</taxon>
        <taxon>Pseudomonadota</taxon>
        <taxon>Gammaproteobacteria</taxon>
        <taxon>Candidatus Kentrum</taxon>
    </lineage>
</organism>
<evidence type="ECO:0000256" key="2">
    <source>
        <dbReference type="ARBA" id="ARBA00022642"/>
    </source>
</evidence>
<evidence type="ECO:0000256" key="7">
    <source>
        <dbReference type="ARBA" id="ARBA00043224"/>
    </source>
</evidence>
<dbReference type="EMBL" id="CAADFX010000278">
    <property type="protein sequence ID" value="VFK64650.1"/>
    <property type="molecule type" value="Genomic_DNA"/>
</dbReference>
<dbReference type="AlphaFoldDB" id="A0A451AF24"/>
<dbReference type="Pfam" id="PF00857">
    <property type="entry name" value="Isochorismatase"/>
    <property type="match status" value="1"/>
</dbReference>
<evidence type="ECO:0000256" key="4">
    <source>
        <dbReference type="ARBA" id="ARBA00022801"/>
    </source>
</evidence>
<keyword evidence="2" id="KW-0662">Pyridine nucleotide biosynthesis</keyword>
<gene>
    <name evidence="9" type="ORF">BECKTUN1418D_GA0071000_12782</name>
</gene>
<dbReference type="GO" id="GO:0046872">
    <property type="term" value="F:metal ion binding"/>
    <property type="evidence" value="ECO:0007669"/>
    <property type="project" value="UniProtKB-KW"/>
</dbReference>
<dbReference type="InterPro" id="IPR052347">
    <property type="entry name" value="Isochorismatase_Nicotinamidase"/>
</dbReference>
<protein>
    <recommendedName>
        <fullName evidence="6">nicotinamidase</fullName>
        <ecNumber evidence="6">3.5.1.19</ecNumber>
    </recommendedName>
    <alternativeName>
        <fullName evidence="7">Nicotinamide deamidase</fullName>
    </alternativeName>
</protein>
<keyword evidence="4" id="KW-0378">Hydrolase</keyword>
<keyword evidence="3" id="KW-0479">Metal-binding</keyword>
<dbReference type="CDD" id="cd01011">
    <property type="entry name" value="nicotinamidase"/>
    <property type="match status" value="1"/>
</dbReference>
<evidence type="ECO:0000256" key="6">
    <source>
        <dbReference type="ARBA" id="ARBA00039017"/>
    </source>
</evidence>
<reference evidence="9" key="1">
    <citation type="submission" date="2019-02" db="EMBL/GenBank/DDBJ databases">
        <authorList>
            <person name="Gruber-Vodicka R. H."/>
            <person name="Seah K. B. B."/>
        </authorList>
    </citation>
    <scope>NUCLEOTIDE SEQUENCE</scope>
    <source>
        <strain evidence="9">BECK_BY1</strain>
    </source>
</reference>
<dbReference type="GO" id="GO:0008936">
    <property type="term" value="F:nicotinamidase activity"/>
    <property type="evidence" value="ECO:0007669"/>
    <property type="project" value="UniProtKB-EC"/>
</dbReference>
<dbReference type="SUPFAM" id="SSF52499">
    <property type="entry name" value="Isochorismatase-like hydrolases"/>
    <property type="match status" value="1"/>
</dbReference>
<dbReference type="InterPro" id="IPR036380">
    <property type="entry name" value="Isochorismatase-like_sf"/>
</dbReference>
<name>A0A451AF24_9GAMM</name>
<comment type="similarity">
    <text evidence="1">Belongs to the isochorismatase family.</text>
</comment>
<evidence type="ECO:0000256" key="1">
    <source>
        <dbReference type="ARBA" id="ARBA00006336"/>
    </source>
</evidence>
<dbReference type="PANTHER" id="PTHR11080">
    <property type="entry name" value="PYRAZINAMIDASE/NICOTINAMIDASE"/>
    <property type="match status" value="1"/>
</dbReference>
<feature type="domain" description="Isochorismatase-like" evidence="8">
    <location>
        <begin position="18"/>
        <end position="193"/>
    </location>
</feature>
<sequence length="193" mass="21465">MTNTHNTPAYNMLKRNDALLIVDVQNDFCPGGALPIQDGDKIVSIINYWIEAAVEKNIPIYVSRDWHPVGHISFKESGGLWPPHCIQDSNGAQLHPDLRLPTSTVKITKGVRFDQDQNSAFDQTGLSDRLRRDGIEQLWVMGLAEDVCVLATVLDGRREGFDVVLTKDATRSITPESGKEARQKMKDAGARII</sequence>
<evidence type="ECO:0000256" key="3">
    <source>
        <dbReference type="ARBA" id="ARBA00022723"/>
    </source>
</evidence>
<evidence type="ECO:0000313" key="9">
    <source>
        <dbReference type="EMBL" id="VFK64650.1"/>
    </source>
</evidence>
<dbReference type="PANTHER" id="PTHR11080:SF2">
    <property type="entry name" value="LD05707P"/>
    <property type="match status" value="1"/>
</dbReference>
<dbReference type="Gene3D" id="3.40.50.850">
    <property type="entry name" value="Isochorismatase-like"/>
    <property type="match status" value="1"/>
</dbReference>